<dbReference type="GO" id="GO:0071207">
    <property type="term" value="F:histone pre-mRNA stem-loop binding"/>
    <property type="evidence" value="ECO:0007669"/>
    <property type="project" value="TreeGrafter"/>
</dbReference>
<evidence type="ECO:0000259" key="4">
    <source>
        <dbReference type="Pfam" id="PF15247"/>
    </source>
</evidence>
<evidence type="ECO:0000256" key="3">
    <source>
        <dbReference type="SAM" id="MobiDB-lite"/>
    </source>
</evidence>
<feature type="region of interest" description="Disordered" evidence="3">
    <location>
        <begin position="61"/>
        <end position="82"/>
    </location>
</feature>
<sequence length="115" mass="13256">MGPFWKTKDTSRVNKVLNEKEVHVPPKVQETDPITLARRQKQINYGKNTVEYANYLNTVPKEARSPASPATPNMRKKASRRGWDGEVRMWRLLLHAYNPDGPNPKNNKLSKQCNN</sequence>
<dbReference type="FunFam" id="1.10.8.1120:FF:000001">
    <property type="entry name" value="Histone RNA hairpin-binding protein-like"/>
    <property type="match status" value="1"/>
</dbReference>
<evidence type="ECO:0000313" key="6">
    <source>
        <dbReference type="Proteomes" id="UP000198287"/>
    </source>
</evidence>
<dbReference type="InterPro" id="IPR029344">
    <property type="entry name" value="SLBP_RNA_bind"/>
</dbReference>
<dbReference type="GO" id="GO:0005737">
    <property type="term" value="C:cytoplasm"/>
    <property type="evidence" value="ECO:0007669"/>
    <property type="project" value="TreeGrafter"/>
</dbReference>
<organism evidence="5 6">
    <name type="scientific">Folsomia candida</name>
    <name type="common">Springtail</name>
    <dbReference type="NCBI Taxonomy" id="158441"/>
    <lineage>
        <taxon>Eukaryota</taxon>
        <taxon>Metazoa</taxon>
        <taxon>Ecdysozoa</taxon>
        <taxon>Arthropoda</taxon>
        <taxon>Hexapoda</taxon>
        <taxon>Collembola</taxon>
        <taxon>Entomobryomorpha</taxon>
        <taxon>Isotomoidea</taxon>
        <taxon>Isotomidae</taxon>
        <taxon>Proisotominae</taxon>
        <taxon>Folsomia</taxon>
    </lineage>
</organism>
<dbReference type="GO" id="GO:0003729">
    <property type="term" value="F:mRNA binding"/>
    <property type="evidence" value="ECO:0007669"/>
    <property type="project" value="InterPro"/>
</dbReference>
<dbReference type="GO" id="GO:0007076">
    <property type="term" value="P:mitotic chromosome condensation"/>
    <property type="evidence" value="ECO:0007669"/>
    <property type="project" value="UniProtKB-ARBA"/>
</dbReference>
<comment type="similarity">
    <text evidence="1">Belongs to the SLBP family.</text>
</comment>
<dbReference type="PANTHER" id="PTHR17408:SF0">
    <property type="entry name" value="HISTONE RNA HAIRPIN-BINDING PROTEIN"/>
    <property type="match status" value="1"/>
</dbReference>
<dbReference type="GO" id="GO:0006398">
    <property type="term" value="P:mRNA 3'-end processing by stem-loop binding and cleavage"/>
    <property type="evidence" value="ECO:0007669"/>
    <property type="project" value="TreeGrafter"/>
</dbReference>
<dbReference type="InterPro" id="IPR026502">
    <property type="entry name" value="SLBP1/SLBP2"/>
</dbReference>
<protein>
    <submittedName>
        <fullName evidence="5">Histone RNA hairpin-binding protein</fullName>
    </submittedName>
</protein>
<dbReference type="GO" id="GO:0051028">
    <property type="term" value="P:mRNA transport"/>
    <property type="evidence" value="ECO:0007669"/>
    <property type="project" value="TreeGrafter"/>
</dbReference>
<evidence type="ECO:0000256" key="1">
    <source>
        <dbReference type="ARBA" id="ARBA00006151"/>
    </source>
</evidence>
<dbReference type="Proteomes" id="UP000198287">
    <property type="component" value="Unassembled WGS sequence"/>
</dbReference>
<gene>
    <name evidence="5" type="ORF">Fcan01_12344</name>
</gene>
<dbReference type="PANTHER" id="PTHR17408">
    <property type="entry name" value="HISTONE RNA HAIRPIN-BINDING PROTEIN"/>
    <property type="match status" value="1"/>
</dbReference>
<evidence type="ECO:0000256" key="2">
    <source>
        <dbReference type="ARBA" id="ARBA00022884"/>
    </source>
</evidence>
<dbReference type="OrthoDB" id="265795at2759"/>
<keyword evidence="2" id="KW-0694">RNA-binding</keyword>
<accession>A0A226E922</accession>
<dbReference type="EMBL" id="LNIX01000006">
    <property type="protein sequence ID" value="OXA53126.1"/>
    <property type="molecule type" value="Genomic_DNA"/>
</dbReference>
<proteinExistence type="inferred from homology"/>
<dbReference type="STRING" id="158441.A0A226E922"/>
<dbReference type="GO" id="GO:0071204">
    <property type="term" value="C:histone pre-mRNA 3'end processing complex"/>
    <property type="evidence" value="ECO:0007669"/>
    <property type="project" value="TreeGrafter"/>
</dbReference>
<dbReference type="Pfam" id="PF15247">
    <property type="entry name" value="SLBP_RNA_bind"/>
    <property type="match status" value="1"/>
</dbReference>
<dbReference type="InterPro" id="IPR038294">
    <property type="entry name" value="SLBP_RNA_bind_sf"/>
</dbReference>
<reference evidence="5 6" key="1">
    <citation type="submission" date="2015-12" db="EMBL/GenBank/DDBJ databases">
        <title>The genome of Folsomia candida.</title>
        <authorList>
            <person name="Faddeeva A."/>
            <person name="Derks M.F."/>
            <person name="Anvar Y."/>
            <person name="Smit S."/>
            <person name="Van Straalen N."/>
            <person name="Roelofs D."/>
        </authorList>
    </citation>
    <scope>NUCLEOTIDE SEQUENCE [LARGE SCALE GENOMIC DNA]</scope>
    <source>
        <strain evidence="5 6">VU population</strain>
        <tissue evidence="5">Whole body</tissue>
    </source>
</reference>
<dbReference type="AlphaFoldDB" id="A0A226E922"/>
<keyword evidence="6" id="KW-1185">Reference proteome</keyword>
<evidence type="ECO:0000313" key="5">
    <source>
        <dbReference type="EMBL" id="OXA53126.1"/>
    </source>
</evidence>
<feature type="domain" description="Histone RNA hairpin-binding protein RNA-binding" evidence="4">
    <location>
        <begin position="32"/>
        <end position="99"/>
    </location>
</feature>
<dbReference type="Gene3D" id="1.10.8.1120">
    <property type="entry name" value="Histone RNA hairpin-binding protein RNA-binding domain"/>
    <property type="match status" value="1"/>
</dbReference>
<comment type="caution">
    <text evidence="5">The sequence shown here is derived from an EMBL/GenBank/DDBJ whole genome shotgun (WGS) entry which is preliminary data.</text>
</comment>
<name>A0A226E922_FOLCA</name>